<dbReference type="PROSITE" id="PS00080">
    <property type="entry name" value="MULTICOPPER_OXIDASE2"/>
    <property type="match status" value="1"/>
</dbReference>
<dbReference type="GO" id="GO:0005507">
    <property type="term" value="F:copper ion binding"/>
    <property type="evidence" value="ECO:0007669"/>
    <property type="project" value="InterPro"/>
</dbReference>
<evidence type="ECO:0000256" key="1">
    <source>
        <dbReference type="ARBA" id="ARBA00022723"/>
    </source>
</evidence>
<dbReference type="eggNOG" id="COG2132">
    <property type="taxonomic scope" value="Bacteria"/>
</dbReference>
<evidence type="ECO:0000313" key="4">
    <source>
        <dbReference type="Proteomes" id="UP000009881"/>
    </source>
</evidence>
<proteinExistence type="predicted"/>
<dbReference type="EMBL" id="ANHY01000043">
    <property type="protein sequence ID" value="EKV25972.1"/>
    <property type="molecule type" value="Genomic_DNA"/>
</dbReference>
<dbReference type="RefSeq" id="WP_009542971.1">
    <property type="nucleotide sequence ID" value="NZ_ANHY01000043.1"/>
</dbReference>
<evidence type="ECO:0000313" key="3">
    <source>
        <dbReference type="EMBL" id="EKV25972.1"/>
    </source>
</evidence>
<comment type="caution">
    <text evidence="3">The sequence shown here is derived from an EMBL/GenBank/DDBJ whole genome shotgun (WGS) entry which is preliminary data.</text>
</comment>
<dbReference type="InterPro" id="IPR011706">
    <property type="entry name" value="Cu-oxidase_C"/>
</dbReference>
<keyword evidence="4" id="KW-1185">Reference proteome</keyword>
<dbReference type="Pfam" id="PF07731">
    <property type="entry name" value="Cu-oxidase_2"/>
    <property type="match status" value="1"/>
</dbReference>
<dbReference type="InterPro" id="IPR002355">
    <property type="entry name" value="Cu_oxidase_Cu_BS"/>
</dbReference>
<protein>
    <submittedName>
        <fullName evidence="3">Multicopper oxidase</fullName>
    </submittedName>
</protein>
<dbReference type="Gene3D" id="2.60.40.420">
    <property type="entry name" value="Cupredoxins - blue copper proteins"/>
    <property type="match status" value="1"/>
</dbReference>
<dbReference type="Proteomes" id="UP000009881">
    <property type="component" value="Unassembled WGS sequence"/>
</dbReference>
<accession>K9GLP2</accession>
<keyword evidence="1" id="KW-0479">Metal-binding</keyword>
<feature type="domain" description="Plastocyanin-like" evidence="2">
    <location>
        <begin position="1"/>
        <end position="67"/>
    </location>
</feature>
<dbReference type="STRING" id="1238182.C882_3351"/>
<dbReference type="OrthoDB" id="9757546at2"/>
<organism evidence="3 4">
    <name type="scientific">Caenispirillum salinarum AK4</name>
    <dbReference type="NCBI Taxonomy" id="1238182"/>
    <lineage>
        <taxon>Bacteria</taxon>
        <taxon>Pseudomonadati</taxon>
        <taxon>Pseudomonadota</taxon>
        <taxon>Alphaproteobacteria</taxon>
        <taxon>Rhodospirillales</taxon>
        <taxon>Novispirillaceae</taxon>
        <taxon>Caenispirillum</taxon>
    </lineage>
</organism>
<dbReference type="InterPro" id="IPR008972">
    <property type="entry name" value="Cupredoxin"/>
</dbReference>
<reference evidence="3 4" key="1">
    <citation type="journal article" date="2013" name="Genome Announc.">
        <title>Draft Genome Sequence of an Alphaproteobacterium, Caenispirillum salinarum AK4(T), Isolated from a Solar Saltern.</title>
        <authorList>
            <person name="Khatri I."/>
            <person name="Singh A."/>
            <person name="Korpole S."/>
            <person name="Pinnaka A.K."/>
            <person name="Subramanian S."/>
        </authorList>
    </citation>
    <scope>NUCLEOTIDE SEQUENCE [LARGE SCALE GENOMIC DNA]</scope>
    <source>
        <strain evidence="3 4">AK4</strain>
    </source>
</reference>
<dbReference type="PATRIC" id="fig|1238182.3.peg.4531"/>
<sequence length="68" mass="7828">MHLHGHHFRIVERNGRPVPDAPWRDAELMGSGETMRIAFVAEEPGKWLLHCHMLEHSAGGMMTWLRVT</sequence>
<dbReference type="GO" id="GO:0016491">
    <property type="term" value="F:oxidoreductase activity"/>
    <property type="evidence" value="ECO:0007669"/>
    <property type="project" value="InterPro"/>
</dbReference>
<name>K9GLP2_9PROT</name>
<dbReference type="SUPFAM" id="SSF49503">
    <property type="entry name" value="Cupredoxins"/>
    <property type="match status" value="1"/>
</dbReference>
<dbReference type="AlphaFoldDB" id="K9GLP2"/>
<gene>
    <name evidence="3" type="ORF">C882_3351</name>
</gene>
<evidence type="ECO:0000259" key="2">
    <source>
        <dbReference type="Pfam" id="PF07731"/>
    </source>
</evidence>